<dbReference type="EMBL" id="CAJPWZ010001496">
    <property type="protein sequence ID" value="CAG2216915.1"/>
    <property type="molecule type" value="Genomic_DNA"/>
</dbReference>
<keyword evidence="8" id="KW-1185">Reference proteome</keyword>
<dbReference type="GO" id="GO:0016020">
    <property type="term" value="C:membrane"/>
    <property type="evidence" value="ECO:0007669"/>
    <property type="project" value="UniProtKB-SubCell"/>
</dbReference>
<dbReference type="InterPro" id="IPR001828">
    <property type="entry name" value="ANF_lig-bd_rcpt"/>
</dbReference>
<dbReference type="PANTHER" id="PTHR44755:SF11">
    <property type="entry name" value="ATRIAL NATRIURETIC PEPTIDE RECEPTOR 3 ISOFORM X1"/>
    <property type="match status" value="1"/>
</dbReference>
<dbReference type="Proteomes" id="UP000683360">
    <property type="component" value="Unassembled WGS sequence"/>
</dbReference>
<comment type="caution">
    <text evidence="7">The sequence shown here is derived from an EMBL/GenBank/DDBJ whole genome shotgun (WGS) entry which is preliminary data.</text>
</comment>
<comment type="subcellular location">
    <subcellularLocation>
        <location evidence="1">Membrane</location>
    </subcellularLocation>
</comment>
<name>A0A8S3S8B5_MYTED</name>
<dbReference type="PANTHER" id="PTHR44755">
    <property type="entry name" value="NATRIURETIC PEPTIDE RECEPTOR 3-RELATED"/>
    <property type="match status" value="1"/>
</dbReference>
<dbReference type="GO" id="GO:0038023">
    <property type="term" value="F:signaling receptor activity"/>
    <property type="evidence" value="ECO:0007669"/>
    <property type="project" value="TreeGrafter"/>
</dbReference>
<organism evidence="7 8">
    <name type="scientific">Mytilus edulis</name>
    <name type="common">Blue mussel</name>
    <dbReference type="NCBI Taxonomy" id="6550"/>
    <lineage>
        <taxon>Eukaryota</taxon>
        <taxon>Metazoa</taxon>
        <taxon>Spiralia</taxon>
        <taxon>Lophotrochozoa</taxon>
        <taxon>Mollusca</taxon>
        <taxon>Bivalvia</taxon>
        <taxon>Autobranchia</taxon>
        <taxon>Pteriomorphia</taxon>
        <taxon>Mytilida</taxon>
        <taxon>Mytiloidea</taxon>
        <taxon>Mytilidae</taxon>
        <taxon>Mytilinae</taxon>
        <taxon>Mytilus</taxon>
    </lineage>
</organism>
<evidence type="ECO:0000256" key="2">
    <source>
        <dbReference type="ARBA" id="ARBA00022692"/>
    </source>
</evidence>
<dbReference type="InterPro" id="IPR028082">
    <property type="entry name" value="Peripla_BP_I"/>
</dbReference>
<dbReference type="GO" id="GO:0017046">
    <property type="term" value="F:peptide hormone binding"/>
    <property type="evidence" value="ECO:0007669"/>
    <property type="project" value="TreeGrafter"/>
</dbReference>
<dbReference type="Pfam" id="PF01094">
    <property type="entry name" value="ANF_receptor"/>
    <property type="match status" value="1"/>
</dbReference>
<proteinExistence type="predicted"/>
<accession>A0A8S3S8B5</accession>
<evidence type="ECO:0000256" key="3">
    <source>
        <dbReference type="ARBA" id="ARBA00022989"/>
    </source>
</evidence>
<feature type="signal peptide" evidence="5">
    <location>
        <begin position="1"/>
        <end position="21"/>
    </location>
</feature>
<keyword evidence="4" id="KW-0472">Membrane</keyword>
<evidence type="ECO:0000313" key="7">
    <source>
        <dbReference type="EMBL" id="CAG2216915.1"/>
    </source>
</evidence>
<dbReference type="SUPFAM" id="SSF53822">
    <property type="entry name" value="Periplasmic binding protein-like I"/>
    <property type="match status" value="1"/>
</dbReference>
<dbReference type="OrthoDB" id="10065302at2759"/>
<evidence type="ECO:0000256" key="5">
    <source>
        <dbReference type="SAM" id="SignalP"/>
    </source>
</evidence>
<dbReference type="AlphaFoldDB" id="A0A8S3S8B5"/>
<keyword evidence="2" id="KW-0812">Transmembrane</keyword>
<reference evidence="7" key="1">
    <citation type="submission" date="2021-03" db="EMBL/GenBank/DDBJ databases">
        <authorList>
            <person name="Bekaert M."/>
        </authorList>
    </citation>
    <scope>NUCLEOTIDE SEQUENCE</scope>
</reference>
<keyword evidence="5" id="KW-0732">Signal</keyword>
<dbReference type="GO" id="GO:0007165">
    <property type="term" value="P:signal transduction"/>
    <property type="evidence" value="ECO:0007669"/>
    <property type="project" value="TreeGrafter"/>
</dbReference>
<evidence type="ECO:0000256" key="1">
    <source>
        <dbReference type="ARBA" id="ARBA00004370"/>
    </source>
</evidence>
<feature type="chain" id="PRO_5035824388" description="Receptor ligand binding region domain-containing protein" evidence="5">
    <location>
        <begin position="22"/>
        <end position="262"/>
    </location>
</feature>
<evidence type="ECO:0000259" key="6">
    <source>
        <dbReference type="Pfam" id="PF01094"/>
    </source>
</evidence>
<protein>
    <recommendedName>
        <fullName evidence="6">Receptor ligand binding region domain-containing protein</fullName>
    </recommendedName>
</protein>
<feature type="domain" description="Receptor ligand binding region" evidence="6">
    <location>
        <begin position="47"/>
        <end position="186"/>
    </location>
</feature>
<dbReference type="InterPro" id="IPR052612">
    <property type="entry name" value="ANP_Clearance_Receptor"/>
</dbReference>
<evidence type="ECO:0000313" key="8">
    <source>
        <dbReference type="Proteomes" id="UP000683360"/>
    </source>
</evidence>
<keyword evidence="3" id="KW-1133">Transmembrane helix</keyword>
<gene>
    <name evidence="7" type="ORF">MEDL_30633</name>
</gene>
<sequence>METNMWPFIFNILLIAQLVESESVLAKIATILPSDEKRLFAISKISIAIDIAQSKIKTYNFGDRNITFNVSYADSQCSDSHGMNQAIDMYMKKMVHVFFGPNCDYSVAPVARQVTFWNLPLISGGAMARNFKNKNADFPLLTRAGPTNFNKLSNFIVDMFAFMRWKTGYIIYDRNEQKGVLEEFCNLFATSLHYETKYEYYKMEDVLNERKILVDKIGINNGGKYKFFHLLFKRYYDVTRCLKIPLKMQYLIIEQRAVCTLY</sequence>
<dbReference type="Gene3D" id="3.40.50.2300">
    <property type="match status" value="1"/>
</dbReference>
<evidence type="ECO:0000256" key="4">
    <source>
        <dbReference type="ARBA" id="ARBA00023136"/>
    </source>
</evidence>